<evidence type="ECO:0000256" key="1">
    <source>
        <dbReference type="SAM" id="MobiDB-lite"/>
    </source>
</evidence>
<dbReference type="Proteomes" id="UP001148018">
    <property type="component" value="Unassembled WGS sequence"/>
</dbReference>
<sequence>MGSLRSPGSHVITKVSWITWDHSGGLSSKSLHREVSLPAFLLPHLGLGRSSTSEQRATPPAAPMPSLDPGQASPTIGLQNVTSLQKTTLDQQSLNSRKITTLRREGNPLIYESVCNVINTMMVPSKPIPNHHCWGACTIELP</sequence>
<dbReference type="AlphaFoldDB" id="A0A9Q0EC59"/>
<keyword evidence="3" id="KW-1185">Reference proteome</keyword>
<gene>
    <name evidence="2" type="ORF">NHX12_028442</name>
</gene>
<dbReference type="EMBL" id="JANIIK010000044">
    <property type="protein sequence ID" value="KAJ3603698.1"/>
    <property type="molecule type" value="Genomic_DNA"/>
</dbReference>
<comment type="caution">
    <text evidence="2">The sequence shown here is derived from an EMBL/GenBank/DDBJ whole genome shotgun (WGS) entry which is preliminary data.</text>
</comment>
<name>A0A9Q0EC59_9TELE</name>
<protein>
    <submittedName>
        <fullName evidence="2">Uncharacterized protein</fullName>
    </submittedName>
</protein>
<reference evidence="2" key="1">
    <citation type="submission" date="2022-07" db="EMBL/GenBank/DDBJ databases">
        <title>Chromosome-level genome of Muraenolepis orangiensis.</title>
        <authorList>
            <person name="Kim J."/>
        </authorList>
    </citation>
    <scope>NUCLEOTIDE SEQUENCE</scope>
    <source>
        <strain evidence="2">KU_S4_2022</strain>
        <tissue evidence="2">Muscle</tissue>
    </source>
</reference>
<feature type="region of interest" description="Disordered" evidence="1">
    <location>
        <begin position="48"/>
        <end position="76"/>
    </location>
</feature>
<organism evidence="2 3">
    <name type="scientific">Muraenolepis orangiensis</name>
    <name type="common">Patagonian moray cod</name>
    <dbReference type="NCBI Taxonomy" id="630683"/>
    <lineage>
        <taxon>Eukaryota</taxon>
        <taxon>Metazoa</taxon>
        <taxon>Chordata</taxon>
        <taxon>Craniata</taxon>
        <taxon>Vertebrata</taxon>
        <taxon>Euteleostomi</taxon>
        <taxon>Actinopterygii</taxon>
        <taxon>Neopterygii</taxon>
        <taxon>Teleostei</taxon>
        <taxon>Neoteleostei</taxon>
        <taxon>Acanthomorphata</taxon>
        <taxon>Zeiogadaria</taxon>
        <taxon>Gadariae</taxon>
        <taxon>Gadiformes</taxon>
        <taxon>Muraenolepidoidei</taxon>
        <taxon>Muraenolepididae</taxon>
        <taxon>Muraenolepis</taxon>
    </lineage>
</organism>
<accession>A0A9Q0EC59</accession>
<evidence type="ECO:0000313" key="3">
    <source>
        <dbReference type="Proteomes" id="UP001148018"/>
    </source>
</evidence>
<proteinExistence type="predicted"/>
<evidence type="ECO:0000313" key="2">
    <source>
        <dbReference type="EMBL" id="KAJ3603698.1"/>
    </source>
</evidence>